<gene>
    <name evidence="2" type="ORF">SAMN05443668_104195</name>
</gene>
<dbReference type="SUPFAM" id="SSF50800">
    <property type="entry name" value="PK beta-barrel domain-like"/>
    <property type="match status" value="1"/>
</dbReference>
<dbReference type="PANTHER" id="PTHR30212">
    <property type="entry name" value="PROTEIN YIIM"/>
    <property type="match status" value="1"/>
</dbReference>
<dbReference type="Gene3D" id="2.40.33.20">
    <property type="entry name" value="PK beta-barrel domain-like"/>
    <property type="match status" value="1"/>
</dbReference>
<dbReference type="RefSeq" id="WP_073257687.1">
    <property type="nucleotide sequence ID" value="NZ_FRCS01000004.1"/>
</dbReference>
<sequence length="221" mass="23809">MILPAAGAVQSVNIGVLRVVPWTQSVGSTGIDKRPVDGRVRAEGVGLVGDVIADTKNHGGYDQAVYAYAREDAAWWAAELDRELPFGAFGENLSTTGVDCTGAVIGERWAVGSTVLEVSRPRIPCRTFAGFWDVPDLIKRFTHRAVPGAYLRIIEEGELGAGDEVRVISRPGHGVTIGEVFRALTGERSLAPRLLEAPELPSELHDRARKFLAPASSRRPS</sequence>
<keyword evidence="3" id="KW-1185">Reference proteome</keyword>
<dbReference type="InterPro" id="IPR052353">
    <property type="entry name" value="Benzoxazolinone_Detox_Enz"/>
</dbReference>
<feature type="domain" description="MOSC" evidence="1">
    <location>
        <begin position="34"/>
        <end position="168"/>
    </location>
</feature>
<dbReference type="STRING" id="134849.SAMN05443668_104195"/>
<dbReference type="OrthoDB" id="9801223at2"/>
<dbReference type="PANTHER" id="PTHR30212:SF2">
    <property type="entry name" value="PROTEIN YIIM"/>
    <property type="match status" value="1"/>
</dbReference>
<dbReference type="GO" id="GO:0030151">
    <property type="term" value="F:molybdenum ion binding"/>
    <property type="evidence" value="ECO:0007669"/>
    <property type="project" value="InterPro"/>
</dbReference>
<dbReference type="PROSITE" id="PS51340">
    <property type="entry name" value="MOSC"/>
    <property type="match status" value="1"/>
</dbReference>
<dbReference type="InterPro" id="IPR005302">
    <property type="entry name" value="MoCF_Sase_C"/>
</dbReference>
<dbReference type="Pfam" id="PF03473">
    <property type="entry name" value="MOSC"/>
    <property type="match status" value="1"/>
</dbReference>
<evidence type="ECO:0000259" key="1">
    <source>
        <dbReference type="PROSITE" id="PS51340"/>
    </source>
</evidence>
<dbReference type="GO" id="GO:0003824">
    <property type="term" value="F:catalytic activity"/>
    <property type="evidence" value="ECO:0007669"/>
    <property type="project" value="InterPro"/>
</dbReference>
<dbReference type="Proteomes" id="UP000184440">
    <property type="component" value="Unassembled WGS sequence"/>
</dbReference>
<organism evidence="2 3">
    <name type="scientific">Cryptosporangium aurantiacum</name>
    <dbReference type="NCBI Taxonomy" id="134849"/>
    <lineage>
        <taxon>Bacteria</taxon>
        <taxon>Bacillati</taxon>
        <taxon>Actinomycetota</taxon>
        <taxon>Actinomycetes</taxon>
        <taxon>Cryptosporangiales</taxon>
        <taxon>Cryptosporangiaceae</taxon>
        <taxon>Cryptosporangium</taxon>
    </lineage>
</organism>
<dbReference type="InterPro" id="IPR011037">
    <property type="entry name" value="Pyrv_Knase-like_insert_dom_sf"/>
</dbReference>
<reference evidence="2 3" key="1">
    <citation type="submission" date="2016-11" db="EMBL/GenBank/DDBJ databases">
        <authorList>
            <person name="Jaros S."/>
            <person name="Januszkiewicz K."/>
            <person name="Wedrychowicz H."/>
        </authorList>
    </citation>
    <scope>NUCLEOTIDE SEQUENCE [LARGE SCALE GENOMIC DNA]</scope>
    <source>
        <strain evidence="2 3">DSM 46144</strain>
    </source>
</reference>
<evidence type="ECO:0000313" key="3">
    <source>
        <dbReference type="Proteomes" id="UP000184440"/>
    </source>
</evidence>
<dbReference type="AlphaFoldDB" id="A0A1M7Q5W6"/>
<protein>
    <submittedName>
        <fullName evidence="2">MOSC domain-containing protein YiiM</fullName>
    </submittedName>
</protein>
<proteinExistence type="predicted"/>
<accession>A0A1M7Q5W6</accession>
<dbReference type="GO" id="GO:0030170">
    <property type="term" value="F:pyridoxal phosphate binding"/>
    <property type="evidence" value="ECO:0007669"/>
    <property type="project" value="InterPro"/>
</dbReference>
<name>A0A1M7Q5W6_9ACTN</name>
<evidence type="ECO:0000313" key="2">
    <source>
        <dbReference type="EMBL" id="SHN25819.1"/>
    </source>
</evidence>
<dbReference type="EMBL" id="FRCS01000004">
    <property type="protein sequence ID" value="SHN25819.1"/>
    <property type="molecule type" value="Genomic_DNA"/>
</dbReference>